<organism evidence="2 3">
    <name type="scientific">Solanum bulbocastanum</name>
    <name type="common">Wild potato</name>
    <dbReference type="NCBI Taxonomy" id="147425"/>
    <lineage>
        <taxon>Eukaryota</taxon>
        <taxon>Viridiplantae</taxon>
        <taxon>Streptophyta</taxon>
        <taxon>Embryophyta</taxon>
        <taxon>Tracheophyta</taxon>
        <taxon>Spermatophyta</taxon>
        <taxon>Magnoliopsida</taxon>
        <taxon>eudicotyledons</taxon>
        <taxon>Gunneridae</taxon>
        <taxon>Pentapetalae</taxon>
        <taxon>asterids</taxon>
        <taxon>lamiids</taxon>
        <taxon>Solanales</taxon>
        <taxon>Solanaceae</taxon>
        <taxon>Solanoideae</taxon>
        <taxon>Solaneae</taxon>
        <taxon>Solanum</taxon>
    </lineage>
</organism>
<evidence type="ECO:0000256" key="1">
    <source>
        <dbReference type="SAM" id="MobiDB-lite"/>
    </source>
</evidence>
<reference evidence="2 3" key="1">
    <citation type="submission" date="2024-02" db="EMBL/GenBank/DDBJ databases">
        <title>de novo genome assembly of Solanum bulbocastanum strain 11H21.</title>
        <authorList>
            <person name="Hosaka A.J."/>
        </authorList>
    </citation>
    <scope>NUCLEOTIDE SEQUENCE [LARGE SCALE GENOMIC DNA]</scope>
    <source>
        <tissue evidence="2">Young leaves</tissue>
    </source>
</reference>
<accession>A0AAN8YSR3</accession>
<proteinExistence type="predicted"/>
<dbReference type="AlphaFoldDB" id="A0AAN8YSR3"/>
<dbReference type="EMBL" id="JBANQN010000001">
    <property type="protein sequence ID" value="KAK6803057.1"/>
    <property type="molecule type" value="Genomic_DNA"/>
</dbReference>
<name>A0AAN8YSR3_SOLBU</name>
<comment type="caution">
    <text evidence="2">The sequence shown here is derived from an EMBL/GenBank/DDBJ whole genome shotgun (WGS) entry which is preliminary data.</text>
</comment>
<evidence type="ECO:0000313" key="2">
    <source>
        <dbReference type="EMBL" id="KAK6803057.1"/>
    </source>
</evidence>
<protein>
    <submittedName>
        <fullName evidence="2">Uncharacterized protein</fullName>
    </submittedName>
</protein>
<keyword evidence="3" id="KW-1185">Reference proteome</keyword>
<dbReference type="Proteomes" id="UP001371456">
    <property type="component" value="Unassembled WGS sequence"/>
</dbReference>
<feature type="region of interest" description="Disordered" evidence="1">
    <location>
        <begin position="1"/>
        <end position="48"/>
    </location>
</feature>
<sequence>MISSPLHQSDPIPQTHTFNSISIEKQKNDPKSSNDAANLKSKPSPAIQQPRIQPHFGFLLVHSLFFGVHRKLPVLVGIILQLAAPKKLRMH</sequence>
<feature type="compositionally biased region" description="Polar residues" evidence="1">
    <location>
        <begin position="1"/>
        <end position="23"/>
    </location>
</feature>
<gene>
    <name evidence="2" type="ORF">RDI58_000841</name>
</gene>
<evidence type="ECO:0000313" key="3">
    <source>
        <dbReference type="Proteomes" id="UP001371456"/>
    </source>
</evidence>